<dbReference type="KEGG" id="smax:FJR03_07700"/>
<dbReference type="SUPFAM" id="SSF47384">
    <property type="entry name" value="Homodimeric domain of signal transducing histidine kinase"/>
    <property type="match status" value="1"/>
</dbReference>
<feature type="coiled-coil region" evidence="9">
    <location>
        <begin position="145"/>
        <end position="192"/>
    </location>
</feature>
<dbReference type="SUPFAM" id="SSF55785">
    <property type="entry name" value="PYP-like sensor domain (PAS domain)"/>
    <property type="match status" value="1"/>
</dbReference>
<dbReference type="PROSITE" id="PS50113">
    <property type="entry name" value="PAC"/>
    <property type="match status" value="1"/>
</dbReference>
<feature type="domain" description="Histidine kinase" evidence="10">
    <location>
        <begin position="209"/>
        <end position="431"/>
    </location>
</feature>
<dbReference type="InterPro" id="IPR005467">
    <property type="entry name" value="His_kinase_dom"/>
</dbReference>
<comment type="catalytic activity">
    <reaction evidence="1">
        <text>ATP + protein L-histidine = ADP + protein N-phospho-L-histidine.</text>
        <dbReference type="EC" id="2.7.13.3"/>
    </reaction>
</comment>
<feature type="domain" description="PAC" evidence="11">
    <location>
        <begin position="102"/>
        <end position="157"/>
    </location>
</feature>
<dbReference type="CDD" id="cd00075">
    <property type="entry name" value="HATPase"/>
    <property type="match status" value="1"/>
</dbReference>
<evidence type="ECO:0000313" key="12">
    <source>
        <dbReference type="EMBL" id="QOP41637.1"/>
    </source>
</evidence>
<dbReference type="InterPro" id="IPR004358">
    <property type="entry name" value="Sig_transdc_His_kin-like_C"/>
</dbReference>
<dbReference type="PANTHER" id="PTHR43065">
    <property type="entry name" value="SENSOR HISTIDINE KINASE"/>
    <property type="match status" value="1"/>
</dbReference>
<dbReference type="InterPro" id="IPR035965">
    <property type="entry name" value="PAS-like_dom_sf"/>
</dbReference>
<evidence type="ECO:0000256" key="5">
    <source>
        <dbReference type="ARBA" id="ARBA00022741"/>
    </source>
</evidence>
<dbReference type="GO" id="GO:0000155">
    <property type="term" value="F:phosphorelay sensor kinase activity"/>
    <property type="evidence" value="ECO:0007669"/>
    <property type="project" value="InterPro"/>
</dbReference>
<dbReference type="InterPro" id="IPR003594">
    <property type="entry name" value="HATPase_dom"/>
</dbReference>
<dbReference type="InterPro" id="IPR000700">
    <property type="entry name" value="PAS-assoc_C"/>
</dbReference>
<dbReference type="PRINTS" id="PR00344">
    <property type="entry name" value="BCTRLSENSOR"/>
</dbReference>
<keyword evidence="5" id="KW-0547">Nucleotide-binding</keyword>
<protein>
    <recommendedName>
        <fullName evidence="2">histidine kinase</fullName>
        <ecNumber evidence="2">2.7.13.3</ecNumber>
    </recommendedName>
</protein>
<accession>A0A7M1AW12</accession>
<keyword evidence="6" id="KW-0418">Kinase</keyword>
<dbReference type="EMBL" id="CP041165">
    <property type="protein sequence ID" value="QOP41637.1"/>
    <property type="molecule type" value="Genomic_DNA"/>
</dbReference>
<dbReference type="InterPro" id="IPR036890">
    <property type="entry name" value="HATPase_C_sf"/>
</dbReference>
<dbReference type="Gene3D" id="3.30.565.10">
    <property type="entry name" value="Histidine kinase-like ATPase, C-terminal domain"/>
    <property type="match status" value="1"/>
</dbReference>
<organism evidence="12 13">
    <name type="scientific">Sulfurimonas marina</name>
    <dbReference type="NCBI Taxonomy" id="2590551"/>
    <lineage>
        <taxon>Bacteria</taxon>
        <taxon>Pseudomonadati</taxon>
        <taxon>Campylobacterota</taxon>
        <taxon>Epsilonproteobacteria</taxon>
        <taxon>Campylobacterales</taxon>
        <taxon>Sulfurimonadaceae</taxon>
        <taxon>Sulfurimonas</taxon>
    </lineage>
</organism>
<dbReference type="InterPro" id="IPR003661">
    <property type="entry name" value="HisK_dim/P_dom"/>
</dbReference>
<keyword evidence="7" id="KW-0067">ATP-binding</keyword>
<evidence type="ECO:0000256" key="1">
    <source>
        <dbReference type="ARBA" id="ARBA00000085"/>
    </source>
</evidence>
<dbReference type="GO" id="GO:0005524">
    <property type="term" value="F:ATP binding"/>
    <property type="evidence" value="ECO:0007669"/>
    <property type="project" value="UniProtKB-KW"/>
</dbReference>
<sequence>MKKNINKREHVHNQIKKHSTELLELLTLHLPDMLWIKEKNGKYIYANKAICDGLLMAESTDEVVGKDDVFFALREREKHKENPQWHTFGELCFNSDVTVIENNKPMRFEEYGNVKGKMLYLEVFKAPFYDRHGNIIGTVGAGRDITELKNTQKSLEENLQLLEQQRKELELFNEKLEEKVKYEVEKQQSQEKMMLHQSRQAAMGEMLESIAHQWRQPLNIMGLAIANIETQLAVSDIDKDELSKKLEAIAYNISYLSDTIDDFRNFLNPAADDYEVFFTPNKSILEILRILEAQLKNCKIKIETSFTEEEFYFKGVENEFKQILFILINNSIDAIKKLIADKTINEGLITIALEDKENHGIVKVMDNGGGVDKEIQEKIFEPYFTTKHKSSGTGIGLYIAKNIIETRMHGNINFFPVEGGSCFSIELPIHKV</sequence>
<evidence type="ECO:0000256" key="2">
    <source>
        <dbReference type="ARBA" id="ARBA00012438"/>
    </source>
</evidence>
<evidence type="ECO:0000256" key="8">
    <source>
        <dbReference type="ARBA" id="ARBA00023012"/>
    </source>
</evidence>
<evidence type="ECO:0000259" key="11">
    <source>
        <dbReference type="PROSITE" id="PS50113"/>
    </source>
</evidence>
<gene>
    <name evidence="12" type="ORF">FJR03_07700</name>
</gene>
<evidence type="ECO:0000256" key="4">
    <source>
        <dbReference type="ARBA" id="ARBA00022679"/>
    </source>
</evidence>
<dbReference type="CDD" id="cd00130">
    <property type="entry name" value="PAS"/>
    <property type="match status" value="1"/>
</dbReference>
<dbReference type="SUPFAM" id="SSF55874">
    <property type="entry name" value="ATPase domain of HSP90 chaperone/DNA topoisomerase II/histidine kinase"/>
    <property type="match status" value="1"/>
</dbReference>
<evidence type="ECO:0000256" key="3">
    <source>
        <dbReference type="ARBA" id="ARBA00022553"/>
    </source>
</evidence>
<evidence type="ECO:0000313" key="13">
    <source>
        <dbReference type="Proteomes" id="UP000593910"/>
    </source>
</evidence>
<keyword evidence="9" id="KW-0175">Coiled coil</keyword>
<keyword evidence="3" id="KW-0597">Phosphoprotein</keyword>
<proteinExistence type="predicted"/>
<evidence type="ECO:0000256" key="6">
    <source>
        <dbReference type="ARBA" id="ARBA00022777"/>
    </source>
</evidence>
<reference evidence="12 13" key="1">
    <citation type="submission" date="2019-06" db="EMBL/GenBank/DDBJ databases">
        <title>Sulfurimonas gotlandica sp. nov., a chemoautotrophic and psychrotolerant epsilonproteobacterium isolated from a pelagic redoxcline, and an emended description of the genus Sulfurimonas.</title>
        <authorList>
            <person name="Wang S."/>
            <person name="Jiang L."/>
            <person name="Shao Z."/>
        </authorList>
    </citation>
    <scope>NUCLEOTIDE SEQUENCE [LARGE SCALE GENOMIC DNA]</scope>
    <source>
        <strain evidence="12 13">B2</strain>
    </source>
</reference>
<dbReference type="InterPro" id="IPR000014">
    <property type="entry name" value="PAS"/>
</dbReference>
<dbReference type="PANTHER" id="PTHR43065:SF10">
    <property type="entry name" value="PEROXIDE STRESS-ACTIVATED HISTIDINE KINASE MAK3"/>
    <property type="match status" value="1"/>
</dbReference>
<name>A0A7M1AW12_9BACT</name>
<dbReference type="Proteomes" id="UP000593910">
    <property type="component" value="Chromosome"/>
</dbReference>
<evidence type="ECO:0000256" key="7">
    <source>
        <dbReference type="ARBA" id="ARBA00022840"/>
    </source>
</evidence>
<dbReference type="Gene3D" id="3.30.450.20">
    <property type="entry name" value="PAS domain"/>
    <property type="match status" value="1"/>
</dbReference>
<dbReference type="EC" id="2.7.13.3" evidence="2"/>
<dbReference type="RefSeq" id="WP_193112955.1">
    <property type="nucleotide sequence ID" value="NZ_CP041165.1"/>
</dbReference>
<dbReference type="Pfam" id="PF02518">
    <property type="entry name" value="HATPase_c"/>
    <property type="match status" value="1"/>
</dbReference>
<dbReference type="Gene3D" id="1.10.287.130">
    <property type="match status" value="1"/>
</dbReference>
<dbReference type="PROSITE" id="PS50109">
    <property type="entry name" value="HIS_KIN"/>
    <property type="match status" value="1"/>
</dbReference>
<evidence type="ECO:0000259" key="10">
    <source>
        <dbReference type="PROSITE" id="PS50109"/>
    </source>
</evidence>
<keyword evidence="8" id="KW-0902">Two-component regulatory system</keyword>
<dbReference type="InterPro" id="IPR013656">
    <property type="entry name" value="PAS_4"/>
</dbReference>
<keyword evidence="4" id="KW-0808">Transferase</keyword>
<dbReference type="InterPro" id="IPR036097">
    <property type="entry name" value="HisK_dim/P_sf"/>
</dbReference>
<evidence type="ECO:0000256" key="9">
    <source>
        <dbReference type="SAM" id="Coils"/>
    </source>
</evidence>
<dbReference type="Pfam" id="PF08448">
    <property type="entry name" value="PAS_4"/>
    <property type="match status" value="1"/>
</dbReference>
<dbReference type="NCBIfam" id="TIGR00229">
    <property type="entry name" value="sensory_box"/>
    <property type="match status" value="1"/>
</dbReference>
<dbReference type="AlphaFoldDB" id="A0A7M1AW12"/>
<keyword evidence="13" id="KW-1185">Reference proteome</keyword>
<dbReference type="SMART" id="SM00387">
    <property type="entry name" value="HATPase_c"/>
    <property type="match status" value="1"/>
</dbReference>
<dbReference type="CDD" id="cd00082">
    <property type="entry name" value="HisKA"/>
    <property type="match status" value="1"/>
</dbReference>